<feature type="domain" description="STAS" evidence="1">
    <location>
        <begin position="1"/>
        <end position="82"/>
    </location>
</feature>
<accession>A0A662ZKF8</accession>
<evidence type="ECO:0000259" key="1">
    <source>
        <dbReference type="PROSITE" id="PS50801"/>
    </source>
</evidence>
<gene>
    <name evidence="2" type="ORF">SAMN02910344_01863</name>
</gene>
<dbReference type="PROSITE" id="PS50801">
    <property type="entry name" value="STAS"/>
    <property type="match status" value="1"/>
</dbReference>
<dbReference type="InterPro" id="IPR002645">
    <property type="entry name" value="STAS_dom"/>
</dbReference>
<sequence>MKIEGALDFNSVEKLWKDRKTLFSDSVADLSSVDKIDSAGISFLVLWAKEHENRLRIIKPPKEAINLIKLFKLNDLFSVETD</sequence>
<dbReference type="OrthoDB" id="5600674at2"/>
<dbReference type="AlphaFoldDB" id="A0A662ZKF8"/>
<evidence type="ECO:0000313" key="2">
    <source>
        <dbReference type="EMBL" id="SFP61202.1"/>
    </source>
</evidence>
<keyword evidence="3" id="KW-1185">Reference proteome</keyword>
<dbReference type="EMBL" id="FOXF01000043">
    <property type="protein sequence ID" value="SFP61202.1"/>
    <property type="molecule type" value="Genomic_DNA"/>
</dbReference>
<dbReference type="InterPro" id="IPR036513">
    <property type="entry name" value="STAS_dom_sf"/>
</dbReference>
<organism evidence="2 3">
    <name type="scientific">Ruminobacter amylophilus</name>
    <dbReference type="NCBI Taxonomy" id="867"/>
    <lineage>
        <taxon>Bacteria</taxon>
        <taxon>Pseudomonadati</taxon>
        <taxon>Pseudomonadota</taxon>
        <taxon>Gammaproteobacteria</taxon>
        <taxon>Aeromonadales</taxon>
        <taxon>Succinivibrionaceae</taxon>
        <taxon>Ruminobacter</taxon>
    </lineage>
</organism>
<dbReference type="CDD" id="cd07043">
    <property type="entry name" value="STAS_anti-anti-sigma_factors"/>
    <property type="match status" value="1"/>
</dbReference>
<evidence type="ECO:0000313" key="3">
    <source>
        <dbReference type="Proteomes" id="UP000243745"/>
    </source>
</evidence>
<dbReference type="SUPFAM" id="SSF52091">
    <property type="entry name" value="SpoIIaa-like"/>
    <property type="match status" value="1"/>
</dbReference>
<reference evidence="2 3" key="1">
    <citation type="submission" date="2016-10" db="EMBL/GenBank/DDBJ databases">
        <authorList>
            <person name="Varghese N."/>
            <person name="Submissions S."/>
        </authorList>
    </citation>
    <scope>NUCLEOTIDE SEQUENCE [LARGE SCALE GENOMIC DNA]</scope>
    <source>
        <strain evidence="2 3">DSM 1361</strain>
    </source>
</reference>
<protein>
    <submittedName>
        <fullName evidence="2">Phospholipid transport system transporter-binding protein</fullName>
    </submittedName>
</protein>
<dbReference type="Proteomes" id="UP000243745">
    <property type="component" value="Unassembled WGS sequence"/>
</dbReference>
<dbReference type="Gene3D" id="3.30.750.24">
    <property type="entry name" value="STAS domain"/>
    <property type="match status" value="1"/>
</dbReference>
<dbReference type="RefSeq" id="WP_093143084.1">
    <property type="nucleotide sequence ID" value="NZ_FOXF01000043.1"/>
</dbReference>
<proteinExistence type="predicted"/>
<name>A0A662ZKF8_9GAMM</name>